<dbReference type="PANTHER" id="PTHR24123:SF33">
    <property type="entry name" value="PROTEIN HOS4"/>
    <property type="match status" value="1"/>
</dbReference>
<dbReference type="Pfam" id="PF14420">
    <property type="entry name" value="Clr5"/>
    <property type="match status" value="1"/>
</dbReference>
<dbReference type="OrthoDB" id="539213at2759"/>
<comment type="caution">
    <text evidence="5">The sequence shown here is derived from an EMBL/GenBank/DDBJ whole genome shotgun (WGS) entry which is preliminary data.</text>
</comment>
<sequence>MPPASKIPTALWEAQKARITELYVDQDKTLDEVIETMAESGFNATKKQYIRKVNVNWKLQKNYTKAKWQHASALVRKRESEGKATELMIDGKIIPEKRIRKELRRYHSSRAGEAWTALQGTSNSATDLVPRSLDIMRQRLQELMPTLDDYLISSQHKEPAWLQIFNSIVALYSNNLTRNDKTTHRLLELVISSGFLLNMKQLLTVRGPTMEVFAARLLFVALGVKGTEGIELIRFLLDSGISPDSVELYRYGNSALYLAVEVKNKAAVELLLRFGSDPNAKIHVGKETGESPLELALDRYYDRVIAETLINFGADVNFGKKNPLILAVKHGDFALAKQLLKAGANPNVLRIENVSALHTAIHHRNLGMVDILIEAGANTNLLAKKLTKSRRKLMSLCFDNRRRGGQLLTPIQLAVRQGDIGIVRLLIKGGAVLDIFIEPKILMDAGQNAFDGILTPLQLSIQGNRHEITKTLLEAGAGVDFRHPATATALQFACGLSVRDQRKSELIQILLMRGANINALPRENAGRTALQAAAESGDYYLLKFLLSKGGNPFASASKKRGLTLFQAAFKSASFEIVDYVFWDIGTQGCSVNYLDGTNYLEQAASTGDINILDTVLKFWNHHGLHWYEEDVLSAIKIAILKGFTDLVGALDAASSSIIDENSSSLLCESIWGGDRRAFDLLMERSAKPRLDYAQPGYPTPLCGLTEMLVSKGADIHCFTDSGGTPLHVSLECKNERATVLFLQQGADPNTVDFDMKTVLGLALDQDASLSIVQLLIDYGADVNKPSLWGTPIEQLLGGKYDRHDTLLKGQLLLEAGADLNASRFGRTPLELAVARNKEDLANLLIEAGADINALGGGMTALEEAANNGNTTLTRLLVKAGADVKIHSTGVSALQLAIARNTVELVKLFIEAGADVNAFATTETALQTAAQVGNLEVVKCLIEKGEDINAKPFGHRATALQFAAMNGNVDIVKCLVENGASINAEPSPEYKATALQLAIESNHTQIAVFLIENGASVDPNPACQGKTTFLQIAASKGNRQIVTCLVENGAAVNAAPATCGGATALQFAAINGNIKMAVFLLENGARVNAPASQLNGRTALEGAVEHGRLDMVSLLLANDEEPGTIEERCRKAAKFAEAEHHNAISRILRDYKRP</sequence>
<evidence type="ECO:0000256" key="2">
    <source>
        <dbReference type="ARBA" id="ARBA00023043"/>
    </source>
</evidence>
<dbReference type="Pfam" id="PF00023">
    <property type="entry name" value="Ank"/>
    <property type="match status" value="2"/>
</dbReference>
<evidence type="ECO:0000313" key="5">
    <source>
        <dbReference type="EMBL" id="KAF4340615.1"/>
    </source>
</evidence>
<dbReference type="SUPFAM" id="SSF48403">
    <property type="entry name" value="Ankyrin repeat"/>
    <property type="match status" value="3"/>
</dbReference>
<feature type="repeat" description="ANK" evidence="3">
    <location>
        <begin position="251"/>
        <end position="283"/>
    </location>
</feature>
<protein>
    <recommendedName>
        <fullName evidence="4">Clr5 domain-containing protein</fullName>
    </recommendedName>
</protein>
<keyword evidence="1" id="KW-0677">Repeat</keyword>
<dbReference type="AlphaFoldDB" id="A0A9P5DZ04"/>
<dbReference type="InterPro" id="IPR036770">
    <property type="entry name" value="Ankyrin_rpt-contain_sf"/>
</dbReference>
<keyword evidence="6" id="KW-1185">Reference proteome</keyword>
<feature type="repeat" description="ANK" evidence="3">
    <location>
        <begin position="1024"/>
        <end position="1056"/>
    </location>
</feature>
<feature type="repeat" description="ANK" evidence="3">
    <location>
        <begin position="920"/>
        <end position="952"/>
    </location>
</feature>
<organism evidence="5 6">
    <name type="scientific">Fusarium beomiforme</name>
    <dbReference type="NCBI Taxonomy" id="44412"/>
    <lineage>
        <taxon>Eukaryota</taxon>
        <taxon>Fungi</taxon>
        <taxon>Dikarya</taxon>
        <taxon>Ascomycota</taxon>
        <taxon>Pezizomycotina</taxon>
        <taxon>Sordariomycetes</taxon>
        <taxon>Hypocreomycetidae</taxon>
        <taxon>Hypocreales</taxon>
        <taxon>Nectriaceae</taxon>
        <taxon>Fusarium</taxon>
        <taxon>Fusarium burgessii species complex</taxon>
    </lineage>
</organism>
<reference evidence="5" key="1">
    <citation type="journal article" date="2017" name="Mycologia">
        <title>Fusarium algeriense, sp. nov., a novel toxigenic crown rot pathogen of durum wheat from Algeria is nested in the Fusarium burgessii species complex.</title>
        <authorList>
            <person name="Laraba I."/>
            <person name="Keddad A."/>
            <person name="Boureghda H."/>
            <person name="Abdallah N."/>
            <person name="Vaughan M.M."/>
            <person name="Proctor R.H."/>
            <person name="Busman M."/>
            <person name="O'Donnell K."/>
        </authorList>
    </citation>
    <scope>NUCLEOTIDE SEQUENCE</scope>
    <source>
        <strain evidence="5">NRRL 25174</strain>
    </source>
</reference>
<dbReference type="PANTHER" id="PTHR24123">
    <property type="entry name" value="ANKYRIN REPEAT-CONTAINING"/>
    <property type="match status" value="1"/>
</dbReference>
<gene>
    <name evidence="5" type="ORF">FBEOM_5461</name>
</gene>
<feature type="repeat" description="ANK" evidence="3">
    <location>
        <begin position="525"/>
        <end position="557"/>
    </location>
</feature>
<dbReference type="EMBL" id="PVQB02000233">
    <property type="protein sequence ID" value="KAF4340615.1"/>
    <property type="molecule type" value="Genomic_DNA"/>
</dbReference>
<dbReference type="InterPro" id="IPR051165">
    <property type="entry name" value="Multifunctional_ANK_Repeat"/>
</dbReference>
<feature type="repeat" description="ANK" evidence="3">
    <location>
        <begin position="406"/>
        <end position="438"/>
    </location>
</feature>
<feature type="repeat" description="ANK" evidence="3">
    <location>
        <begin position="954"/>
        <end position="986"/>
    </location>
</feature>
<feature type="repeat" description="ANK" evidence="3">
    <location>
        <begin position="1059"/>
        <end position="1091"/>
    </location>
</feature>
<reference evidence="5" key="2">
    <citation type="submission" date="2020-02" db="EMBL/GenBank/DDBJ databases">
        <title>Identification and distribution of gene clusters putatively required for synthesis of sphingolipid metabolism inhibitors in phylogenetically diverse species of the filamentous fungus Fusarium.</title>
        <authorList>
            <person name="Kim H.-S."/>
            <person name="Busman M."/>
            <person name="Brown D.W."/>
            <person name="Divon H."/>
            <person name="Uhlig S."/>
            <person name="Proctor R.H."/>
        </authorList>
    </citation>
    <scope>NUCLEOTIDE SEQUENCE</scope>
    <source>
        <strain evidence="5">NRRL 25174</strain>
    </source>
</reference>
<feature type="repeat" description="ANK" evidence="3">
    <location>
        <begin position="319"/>
        <end position="351"/>
    </location>
</feature>
<feature type="repeat" description="ANK" evidence="3">
    <location>
        <begin position="856"/>
        <end position="888"/>
    </location>
</feature>
<evidence type="ECO:0000259" key="4">
    <source>
        <dbReference type="Pfam" id="PF14420"/>
    </source>
</evidence>
<dbReference type="SMART" id="SM00248">
    <property type="entry name" value="ANK"/>
    <property type="match status" value="20"/>
</dbReference>
<evidence type="ECO:0000313" key="6">
    <source>
        <dbReference type="Proteomes" id="UP000730481"/>
    </source>
</evidence>
<feature type="repeat" description="ANK" evidence="3">
    <location>
        <begin position="1094"/>
        <end position="1126"/>
    </location>
</feature>
<feature type="repeat" description="ANK" evidence="3">
    <location>
        <begin position="888"/>
        <end position="920"/>
    </location>
</feature>
<feature type="domain" description="Clr5" evidence="4">
    <location>
        <begin position="10"/>
        <end position="61"/>
    </location>
</feature>
<feature type="repeat" description="ANK" evidence="3">
    <location>
        <begin position="288"/>
        <end position="321"/>
    </location>
</feature>
<accession>A0A9P5DZ04</accession>
<dbReference type="InterPro" id="IPR025676">
    <property type="entry name" value="Clr5_dom"/>
</dbReference>
<dbReference type="InterPro" id="IPR002110">
    <property type="entry name" value="Ankyrin_rpt"/>
</dbReference>
<feature type="repeat" description="ANK" evidence="3">
    <location>
        <begin position="989"/>
        <end position="1021"/>
    </location>
</feature>
<dbReference type="Pfam" id="PF12796">
    <property type="entry name" value="Ank_2"/>
    <property type="match status" value="6"/>
</dbReference>
<feature type="repeat" description="ANK" evidence="3">
    <location>
        <begin position="352"/>
        <end position="384"/>
    </location>
</feature>
<evidence type="ECO:0000256" key="3">
    <source>
        <dbReference type="PROSITE-ProRule" id="PRU00023"/>
    </source>
</evidence>
<dbReference type="PROSITE" id="PS50297">
    <property type="entry name" value="ANK_REP_REGION"/>
    <property type="match status" value="14"/>
</dbReference>
<dbReference type="PROSITE" id="PS50088">
    <property type="entry name" value="ANK_REPEAT"/>
    <property type="match status" value="16"/>
</dbReference>
<feature type="repeat" description="ANK" evidence="3">
    <location>
        <begin position="824"/>
        <end position="856"/>
    </location>
</feature>
<proteinExistence type="predicted"/>
<dbReference type="Gene3D" id="1.25.40.20">
    <property type="entry name" value="Ankyrin repeat-containing domain"/>
    <property type="match status" value="4"/>
</dbReference>
<keyword evidence="2 3" id="KW-0040">ANK repeat</keyword>
<feature type="repeat" description="ANK" evidence="3">
    <location>
        <begin position="721"/>
        <end position="753"/>
    </location>
</feature>
<evidence type="ECO:0000256" key="1">
    <source>
        <dbReference type="ARBA" id="ARBA00022737"/>
    </source>
</evidence>
<dbReference type="Proteomes" id="UP000730481">
    <property type="component" value="Unassembled WGS sequence"/>
</dbReference>
<name>A0A9P5DZ04_9HYPO</name>